<evidence type="ECO:0008006" key="3">
    <source>
        <dbReference type="Google" id="ProtNLM"/>
    </source>
</evidence>
<organism evidence="1 2">
    <name type="scientific">Akanthomyces muscarius</name>
    <name type="common">Entomopathogenic fungus</name>
    <name type="synonym">Lecanicillium muscarium</name>
    <dbReference type="NCBI Taxonomy" id="2231603"/>
    <lineage>
        <taxon>Eukaryota</taxon>
        <taxon>Fungi</taxon>
        <taxon>Dikarya</taxon>
        <taxon>Ascomycota</taxon>
        <taxon>Pezizomycotina</taxon>
        <taxon>Sordariomycetes</taxon>
        <taxon>Hypocreomycetidae</taxon>
        <taxon>Hypocreales</taxon>
        <taxon>Cordycipitaceae</taxon>
        <taxon>Akanthomyces</taxon>
    </lineage>
</organism>
<accession>A0A9W8UKE5</accession>
<keyword evidence="2" id="KW-1185">Reference proteome</keyword>
<dbReference type="InterPro" id="IPR023389">
    <property type="entry name" value="DOPA-like_sf"/>
</dbReference>
<dbReference type="PANTHER" id="PTHR36423">
    <property type="entry name" value="AFR070WP"/>
    <property type="match status" value="1"/>
</dbReference>
<dbReference type="InterPro" id="IPR014980">
    <property type="entry name" value="DOPA_dioxygen"/>
</dbReference>
<dbReference type="KEGG" id="amus:LMH87_010346"/>
<dbReference type="GeneID" id="80897505"/>
<proteinExistence type="predicted"/>
<dbReference type="SUPFAM" id="SSF143410">
    <property type="entry name" value="DOPA-like"/>
    <property type="match status" value="1"/>
</dbReference>
<sequence>MCCLVTNSKAIQDFLSTSFNCKLSCFHCPGTWLGCQTRGPRTTQQVACSQKFCLPSDKRPGIWQTWPLNLRFRSDHDQDTPLIMTQINPAAPTPQEDLQTVVQSRTREWHFHIYFLLQSPTEKAAALALRDAVLRLRRDGAFVAVPLHRVNEYPIGPHPAGSYEIWVPDSSFSDVFFYLATNRGDLSVLIHPLTEQQRRDHESRNGWLGKPWPIYLDGLPRESDEVPLQYPELRLGWSSAAEDEISLDERRKRGAEVEALLAKDPDAAPAPKD</sequence>
<gene>
    <name evidence="1" type="ORF">LMH87_010346</name>
</gene>
<dbReference type="PANTHER" id="PTHR36423:SF2">
    <property type="entry name" value="AFR070WP"/>
    <property type="match status" value="1"/>
</dbReference>
<name>A0A9W8UKE5_AKAMU</name>
<reference evidence="1" key="1">
    <citation type="journal article" date="2023" name="Access Microbiol">
        <title>De-novo genome assembly for Akanthomyces muscarius, a biocontrol agent of insect agricultural pests.</title>
        <authorList>
            <person name="Erdos Z."/>
            <person name="Studholme D.J."/>
            <person name="Raymond B."/>
            <person name="Sharma M."/>
        </authorList>
    </citation>
    <scope>NUCLEOTIDE SEQUENCE</scope>
    <source>
        <strain evidence="1">Ve6</strain>
    </source>
</reference>
<dbReference type="RefSeq" id="XP_056054537.1">
    <property type="nucleotide sequence ID" value="XM_056197493.1"/>
</dbReference>
<evidence type="ECO:0000313" key="1">
    <source>
        <dbReference type="EMBL" id="KAJ4153879.1"/>
    </source>
</evidence>
<evidence type="ECO:0000313" key="2">
    <source>
        <dbReference type="Proteomes" id="UP001144673"/>
    </source>
</evidence>
<comment type="caution">
    <text evidence="1">The sequence shown here is derived from an EMBL/GenBank/DDBJ whole genome shotgun (WGS) entry which is preliminary data.</text>
</comment>
<dbReference type="Gene3D" id="3.30.70.1240">
    <property type="entry name" value="DOPA-like domains"/>
    <property type="match status" value="1"/>
</dbReference>
<dbReference type="Pfam" id="PF08883">
    <property type="entry name" value="DOPA_dioxygen"/>
    <property type="match status" value="1"/>
</dbReference>
<dbReference type="AlphaFoldDB" id="A0A9W8UKE5"/>
<dbReference type="Proteomes" id="UP001144673">
    <property type="component" value="Chromosome 5"/>
</dbReference>
<protein>
    <recommendedName>
        <fullName evidence="3">Dopa 4,5-dioxygenase</fullName>
    </recommendedName>
</protein>
<dbReference type="EMBL" id="JAJHUN010000008">
    <property type="protein sequence ID" value="KAJ4153879.1"/>
    <property type="molecule type" value="Genomic_DNA"/>
</dbReference>